<proteinExistence type="predicted"/>
<accession>A0A0C3PZL4</accession>
<dbReference type="Proteomes" id="UP000054217">
    <property type="component" value="Unassembled WGS sequence"/>
</dbReference>
<reference evidence="2" key="2">
    <citation type="submission" date="2015-01" db="EMBL/GenBank/DDBJ databases">
        <title>Evolutionary Origins and Diversification of the Mycorrhizal Mutualists.</title>
        <authorList>
            <consortium name="DOE Joint Genome Institute"/>
            <consortium name="Mycorrhizal Genomics Consortium"/>
            <person name="Kohler A."/>
            <person name="Kuo A."/>
            <person name="Nagy L.G."/>
            <person name="Floudas D."/>
            <person name="Copeland A."/>
            <person name="Barry K.W."/>
            <person name="Cichocki N."/>
            <person name="Veneault-Fourrey C."/>
            <person name="LaButti K."/>
            <person name="Lindquist E.A."/>
            <person name="Lipzen A."/>
            <person name="Lundell T."/>
            <person name="Morin E."/>
            <person name="Murat C."/>
            <person name="Riley R."/>
            <person name="Ohm R."/>
            <person name="Sun H."/>
            <person name="Tunlid A."/>
            <person name="Henrissat B."/>
            <person name="Grigoriev I.V."/>
            <person name="Hibbett D.S."/>
            <person name="Martin F."/>
        </authorList>
    </citation>
    <scope>NUCLEOTIDE SEQUENCE [LARGE SCALE GENOMIC DNA]</scope>
    <source>
        <strain evidence="2">Marx 270</strain>
    </source>
</reference>
<evidence type="ECO:0000313" key="2">
    <source>
        <dbReference type="Proteomes" id="UP000054217"/>
    </source>
</evidence>
<dbReference type="InParanoid" id="A0A0C3PZL4"/>
<gene>
    <name evidence="1" type="ORF">M404DRAFT_191226</name>
</gene>
<dbReference type="EMBL" id="KN831944">
    <property type="protein sequence ID" value="KIO14889.1"/>
    <property type="molecule type" value="Genomic_DNA"/>
</dbReference>
<keyword evidence="2" id="KW-1185">Reference proteome</keyword>
<evidence type="ECO:0000313" key="1">
    <source>
        <dbReference type="EMBL" id="KIO14889.1"/>
    </source>
</evidence>
<protein>
    <submittedName>
        <fullName evidence="1">Uncharacterized protein</fullName>
    </submittedName>
</protein>
<reference evidence="1 2" key="1">
    <citation type="submission" date="2014-04" db="EMBL/GenBank/DDBJ databases">
        <authorList>
            <consortium name="DOE Joint Genome Institute"/>
            <person name="Kuo A."/>
            <person name="Kohler A."/>
            <person name="Costa M.D."/>
            <person name="Nagy L.G."/>
            <person name="Floudas D."/>
            <person name="Copeland A."/>
            <person name="Barry K.W."/>
            <person name="Cichocki N."/>
            <person name="Veneault-Fourrey C."/>
            <person name="LaButti K."/>
            <person name="Lindquist E.A."/>
            <person name="Lipzen A."/>
            <person name="Lundell T."/>
            <person name="Morin E."/>
            <person name="Murat C."/>
            <person name="Sun H."/>
            <person name="Tunlid A."/>
            <person name="Henrissat B."/>
            <person name="Grigoriev I.V."/>
            <person name="Hibbett D.S."/>
            <person name="Martin F."/>
            <person name="Nordberg H.P."/>
            <person name="Cantor M.N."/>
            <person name="Hua S.X."/>
        </authorList>
    </citation>
    <scope>NUCLEOTIDE SEQUENCE [LARGE SCALE GENOMIC DNA]</scope>
    <source>
        <strain evidence="1 2">Marx 270</strain>
    </source>
</reference>
<organism evidence="1 2">
    <name type="scientific">Pisolithus tinctorius Marx 270</name>
    <dbReference type="NCBI Taxonomy" id="870435"/>
    <lineage>
        <taxon>Eukaryota</taxon>
        <taxon>Fungi</taxon>
        <taxon>Dikarya</taxon>
        <taxon>Basidiomycota</taxon>
        <taxon>Agaricomycotina</taxon>
        <taxon>Agaricomycetes</taxon>
        <taxon>Agaricomycetidae</taxon>
        <taxon>Boletales</taxon>
        <taxon>Sclerodermatineae</taxon>
        <taxon>Pisolithaceae</taxon>
        <taxon>Pisolithus</taxon>
    </lineage>
</organism>
<name>A0A0C3PZL4_PISTI</name>
<sequence>MSYRSKMRFRWIISLQSHLPQTYMPTRTPKMKYDILHSQLVTFTESPCGRHALNLEPSCWTTSVHCTIRVAAATLIQTLLVIISETAQRVQLIVPKLYEMSRLTMYLFQT</sequence>
<dbReference type="HOGENOM" id="CLU_2172059_0_0_1"/>
<dbReference type="AlphaFoldDB" id="A0A0C3PZL4"/>